<dbReference type="PANTHER" id="PTHR36838">
    <property type="entry name" value="AUXIN EFFLUX CARRIER FAMILY PROTEIN"/>
    <property type="match status" value="1"/>
</dbReference>
<evidence type="ECO:0000256" key="7">
    <source>
        <dbReference type="ARBA" id="ARBA00023136"/>
    </source>
</evidence>
<proteinExistence type="inferred from homology"/>
<dbReference type="RefSeq" id="WP_039744202.1">
    <property type="nucleotide sequence ID" value="NZ_CP009788.1"/>
</dbReference>
<evidence type="ECO:0000256" key="8">
    <source>
        <dbReference type="SAM" id="Phobius"/>
    </source>
</evidence>
<dbReference type="Proteomes" id="UP000057609">
    <property type="component" value="Chromosome"/>
</dbReference>
<feature type="transmembrane region" description="Helical" evidence="8">
    <location>
        <begin position="88"/>
        <end position="109"/>
    </location>
</feature>
<dbReference type="InterPro" id="IPR004776">
    <property type="entry name" value="Mem_transp_PIN-like"/>
</dbReference>
<keyword evidence="5 8" id="KW-0812">Transmembrane</keyword>
<keyword evidence="7 8" id="KW-0472">Membrane</keyword>
<comment type="subcellular location">
    <subcellularLocation>
        <location evidence="1">Cell membrane</location>
        <topology evidence="1">Multi-pass membrane protein</topology>
    </subcellularLocation>
</comment>
<feature type="transmembrane region" description="Helical" evidence="8">
    <location>
        <begin position="28"/>
        <end position="46"/>
    </location>
</feature>
<gene>
    <name evidence="9" type="ORF">GPICK_14020</name>
</gene>
<evidence type="ECO:0000256" key="2">
    <source>
        <dbReference type="ARBA" id="ARBA00010145"/>
    </source>
</evidence>
<dbReference type="STRING" id="345632.GPICK_14020"/>
<protein>
    <submittedName>
        <fullName evidence="9">Membrane protein</fullName>
    </submittedName>
</protein>
<dbReference type="GO" id="GO:0005886">
    <property type="term" value="C:plasma membrane"/>
    <property type="evidence" value="ECO:0007669"/>
    <property type="project" value="UniProtKB-SubCell"/>
</dbReference>
<feature type="transmembrane region" description="Helical" evidence="8">
    <location>
        <begin position="58"/>
        <end position="82"/>
    </location>
</feature>
<comment type="similarity">
    <text evidence="2">Belongs to the auxin efflux carrier (TC 2.A.69) family.</text>
</comment>
<accession>A0A0B5BCU9</accession>
<feature type="transmembrane region" description="Helical" evidence="8">
    <location>
        <begin position="275"/>
        <end position="297"/>
    </location>
</feature>
<evidence type="ECO:0000256" key="5">
    <source>
        <dbReference type="ARBA" id="ARBA00022692"/>
    </source>
</evidence>
<dbReference type="InterPro" id="IPR038770">
    <property type="entry name" value="Na+/solute_symporter_sf"/>
</dbReference>
<evidence type="ECO:0000256" key="4">
    <source>
        <dbReference type="ARBA" id="ARBA00022475"/>
    </source>
</evidence>
<evidence type="ECO:0000256" key="1">
    <source>
        <dbReference type="ARBA" id="ARBA00004651"/>
    </source>
</evidence>
<keyword evidence="10" id="KW-1185">Reference proteome</keyword>
<dbReference type="OrthoDB" id="9786183at2"/>
<keyword evidence="6 8" id="KW-1133">Transmembrane helix</keyword>
<dbReference type="KEGG" id="gpi:GPICK_14020"/>
<keyword evidence="4" id="KW-1003">Cell membrane</keyword>
<feature type="transmembrane region" description="Helical" evidence="8">
    <location>
        <begin position="214"/>
        <end position="237"/>
    </location>
</feature>
<evidence type="ECO:0000256" key="3">
    <source>
        <dbReference type="ARBA" id="ARBA00022448"/>
    </source>
</evidence>
<keyword evidence="3" id="KW-0813">Transport</keyword>
<dbReference type="HOGENOM" id="CLU_056175_5_0_7"/>
<name>A0A0B5BCU9_9BACT</name>
<dbReference type="PANTHER" id="PTHR36838:SF1">
    <property type="entry name" value="SLR1864 PROTEIN"/>
    <property type="match status" value="1"/>
</dbReference>
<evidence type="ECO:0000256" key="6">
    <source>
        <dbReference type="ARBA" id="ARBA00022989"/>
    </source>
</evidence>
<feature type="transmembrane region" description="Helical" evidence="8">
    <location>
        <begin position="121"/>
        <end position="144"/>
    </location>
</feature>
<organism evidence="9 10">
    <name type="scientific">Geobacter pickeringii</name>
    <dbReference type="NCBI Taxonomy" id="345632"/>
    <lineage>
        <taxon>Bacteria</taxon>
        <taxon>Pseudomonadati</taxon>
        <taxon>Thermodesulfobacteriota</taxon>
        <taxon>Desulfuromonadia</taxon>
        <taxon>Geobacterales</taxon>
        <taxon>Geobacteraceae</taxon>
        <taxon>Geobacter</taxon>
    </lineage>
</organism>
<dbReference type="AlphaFoldDB" id="A0A0B5BCU9"/>
<dbReference type="Gene3D" id="1.20.1530.20">
    <property type="match status" value="1"/>
</dbReference>
<dbReference type="EMBL" id="CP009788">
    <property type="protein sequence ID" value="AJE04317.1"/>
    <property type="molecule type" value="Genomic_DNA"/>
</dbReference>
<feature type="transmembrane region" description="Helical" evidence="8">
    <location>
        <begin position="186"/>
        <end position="208"/>
    </location>
</feature>
<evidence type="ECO:0000313" key="9">
    <source>
        <dbReference type="EMBL" id="AJE04317.1"/>
    </source>
</evidence>
<feature type="transmembrane region" description="Helical" evidence="8">
    <location>
        <begin position="156"/>
        <end position="174"/>
    </location>
</feature>
<reference evidence="9 10" key="1">
    <citation type="journal article" date="2015" name="Genome Announc.">
        <title>Complete Genome of Geobacter pickeringii G13T, a Metal-Reducing Isolate from Sedimentary Kaolin Deposits.</title>
        <authorList>
            <person name="Badalamenti J.P."/>
            <person name="Bond D.R."/>
        </authorList>
    </citation>
    <scope>NUCLEOTIDE SEQUENCE [LARGE SCALE GENOMIC DNA]</scope>
    <source>
        <strain evidence="9 10">G13</strain>
    </source>
</reference>
<dbReference type="Pfam" id="PF03547">
    <property type="entry name" value="Mem_trans"/>
    <property type="match status" value="1"/>
</dbReference>
<feature type="transmembrane region" description="Helical" evidence="8">
    <location>
        <begin position="249"/>
        <end position="269"/>
    </location>
</feature>
<dbReference type="GO" id="GO:0055085">
    <property type="term" value="P:transmembrane transport"/>
    <property type="evidence" value="ECO:0007669"/>
    <property type="project" value="InterPro"/>
</dbReference>
<sequence>MENFALIGVFVLLGMLFRRLKAFPKDSAQVLNMFALYVSLPALILLKVPQIVFSRETVIAALMPWGMLLFSAALVLLAVRLWHWERATVGVLLLVVPLGNTSFLGVPMIQAFFGAAGLPHLIIYDQLGTMMIMGTYGSLILALYGREGAPNLPAVVRRMLLFPPTIALLVGIAARSWPYPEKLALALQNVAVTLVPVVMTAIGLQLRLRLPSRVLAPLGFGLAVKLLVAPLGALLLCRMAGLTGMVVDVSILEAAMPPMVTAGALAVVAGMEAELAVALVGIGIILSFGSLPAMYWLTRIVP</sequence>
<evidence type="ECO:0000313" key="10">
    <source>
        <dbReference type="Proteomes" id="UP000057609"/>
    </source>
</evidence>